<keyword evidence="2" id="KW-0680">Restriction system</keyword>
<comment type="caution">
    <text evidence="5">The sequence shown here is derived from an EMBL/GenBank/DDBJ whole genome shotgun (WGS) entry which is preliminary data.</text>
</comment>
<dbReference type="PANTHER" id="PTHR30408:SF12">
    <property type="entry name" value="TYPE I RESTRICTION ENZYME MJAVIII SPECIFICITY SUBUNIT"/>
    <property type="match status" value="1"/>
</dbReference>
<evidence type="ECO:0000313" key="6">
    <source>
        <dbReference type="Proteomes" id="UP000070394"/>
    </source>
</evidence>
<dbReference type="InterPro" id="IPR052021">
    <property type="entry name" value="Type-I_RS_S_subunit"/>
</dbReference>
<evidence type="ECO:0000256" key="1">
    <source>
        <dbReference type="ARBA" id="ARBA00010923"/>
    </source>
</evidence>
<dbReference type="GO" id="GO:0009307">
    <property type="term" value="P:DNA restriction-modification system"/>
    <property type="evidence" value="ECO:0007669"/>
    <property type="project" value="UniProtKB-KW"/>
</dbReference>
<accession>A0A133ZXM1</accession>
<dbReference type="Pfam" id="PF01420">
    <property type="entry name" value="Methylase_S"/>
    <property type="match status" value="2"/>
</dbReference>
<feature type="domain" description="Type I restriction modification DNA specificity" evidence="4">
    <location>
        <begin position="46"/>
        <end position="186"/>
    </location>
</feature>
<dbReference type="InterPro" id="IPR000055">
    <property type="entry name" value="Restrct_endonuc_typeI_TRD"/>
</dbReference>
<proteinExistence type="inferred from homology"/>
<dbReference type="AlphaFoldDB" id="A0A133ZXM1"/>
<evidence type="ECO:0000256" key="2">
    <source>
        <dbReference type="ARBA" id="ARBA00022747"/>
    </source>
</evidence>
<dbReference type="GO" id="GO:0003677">
    <property type="term" value="F:DNA binding"/>
    <property type="evidence" value="ECO:0007669"/>
    <property type="project" value="UniProtKB-KW"/>
</dbReference>
<sequence length="398" mass="45849">MDKRWVKFPEVLFFQEGPGVRNTQYTSEGVKLLNVANLVNGKVDISNSDRFISRDEAYGKYKHFLCDNGDFIVASSGIKVEYIDKKMGFIDKSMLPLCMNTSTIRFKVLNSKELNIRYFMYYLKSRHFKLQLAKQITGSAQLNYGPSHLKDMCLPIVDIYIQNNIVEILDKIQNIINIYEAKIEKLDILVRARFVEMFGDPEINPYGYSKAHMGDYITLLTDFSSNGSYKTLDSGVTMYDKPNYAWMVRTTDLETGDMTSIKYIDESAYELLEKSKLFGGEIIMNKIGSAGNVYLMPEINMPASLGRNAFMFRYDDRINTKYLFQLLKSEYGQREIKQYVRGAVTQTITKNDVRAVIIVVPPIELQNKYVDFIEQVNKSKLLAISQPQIHIYKTLTLL</sequence>
<dbReference type="Gene3D" id="3.90.220.20">
    <property type="entry name" value="DNA methylase specificity domains"/>
    <property type="match status" value="2"/>
</dbReference>
<dbReference type="EMBL" id="LSDA01000018">
    <property type="protein sequence ID" value="KXB60177.1"/>
    <property type="molecule type" value="Genomic_DNA"/>
</dbReference>
<gene>
    <name evidence="5" type="ORF">HMPREF1866_00714</name>
</gene>
<keyword evidence="3" id="KW-0238">DNA-binding</keyword>
<evidence type="ECO:0000313" key="5">
    <source>
        <dbReference type="EMBL" id="KXB60177.1"/>
    </source>
</evidence>
<dbReference type="RefSeq" id="WP_060930637.1">
    <property type="nucleotide sequence ID" value="NZ_KQ959780.1"/>
</dbReference>
<dbReference type="InterPro" id="IPR044946">
    <property type="entry name" value="Restrct_endonuc_typeI_TRD_sf"/>
</dbReference>
<protein>
    <submittedName>
        <fullName evidence="5">Type I restriction modification DNA specificity domain protein</fullName>
    </submittedName>
</protein>
<organism evidence="5 6">
    <name type="scientific">Lachnoanaerobaculum saburreum</name>
    <dbReference type="NCBI Taxonomy" id="467210"/>
    <lineage>
        <taxon>Bacteria</taxon>
        <taxon>Bacillati</taxon>
        <taxon>Bacillota</taxon>
        <taxon>Clostridia</taxon>
        <taxon>Lachnospirales</taxon>
        <taxon>Lachnospiraceae</taxon>
        <taxon>Lachnoanaerobaculum</taxon>
    </lineage>
</organism>
<dbReference type="OrthoDB" id="9811611at2"/>
<dbReference type="Proteomes" id="UP000070394">
    <property type="component" value="Unassembled WGS sequence"/>
</dbReference>
<feature type="domain" description="Type I restriction modification DNA specificity" evidence="4">
    <location>
        <begin position="239"/>
        <end position="378"/>
    </location>
</feature>
<dbReference type="STRING" id="467210.HMPREF1866_00714"/>
<dbReference type="SUPFAM" id="SSF116734">
    <property type="entry name" value="DNA methylase specificity domain"/>
    <property type="match status" value="2"/>
</dbReference>
<dbReference type="PANTHER" id="PTHR30408">
    <property type="entry name" value="TYPE-1 RESTRICTION ENZYME ECOKI SPECIFICITY PROTEIN"/>
    <property type="match status" value="1"/>
</dbReference>
<comment type="similarity">
    <text evidence="1">Belongs to the type-I restriction system S methylase family.</text>
</comment>
<name>A0A133ZXM1_9FIRM</name>
<evidence type="ECO:0000259" key="4">
    <source>
        <dbReference type="Pfam" id="PF01420"/>
    </source>
</evidence>
<reference evidence="6" key="1">
    <citation type="submission" date="2016-01" db="EMBL/GenBank/DDBJ databases">
        <authorList>
            <person name="Mitreva M."/>
            <person name="Pepin K.H."/>
            <person name="Mihindukulasuriya K.A."/>
            <person name="Fulton R."/>
            <person name="Fronick C."/>
            <person name="O'Laughlin M."/>
            <person name="Miner T."/>
            <person name="Herter B."/>
            <person name="Rosa B.A."/>
            <person name="Cordes M."/>
            <person name="Tomlinson C."/>
            <person name="Wollam A."/>
            <person name="Palsikar V.B."/>
            <person name="Mardis E.R."/>
            <person name="Wilson R.K."/>
        </authorList>
    </citation>
    <scope>NUCLEOTIDE SEQUENCE [LARGE SCALE GENOMIC DNA]</scope>
    <source>
        <strain evidence="6">DNF00896</strain>
    </source>
</reference>
<keyword evidence="6" id="KW-1185">Reference proteome</keyword>
<dbReference type="PATRIC" id="fig|467210.3.peg.705"/>
<evidence type="ECO:0000256" key="3">
    <source>
        <dbReference type="ARBA" id="ARBA00023125"/>
    </source>
</evidence>